<dbReference type="AlphaFoldDB" id="A7GFX8"/>
<evidence type="ECO:0000313" key="1">
    <source>
        <dbReference type="EMBL" id="ABS40973.1"/>
    </source>
</evidence>
<dbReference type="EMBL" id="CP000728">
    <property type="protein sequence ID" value="ABS40973.1"/>
    <property type="molecule type" value="Genomic_DNA"/>
</dbReference>
<dbReference type="Proteomes" id="UP000002410">
    <property type="component" value="Chromosome"/>
</dbReference>
<evidence type="ECO:0000313" key="2">
    <source>
        <dbReference type="Proteomes" id="UP000002410"/>
    </source>
</evidence>
<reference evidence="2" key="1">
    <citation type="submission" date="2007-06" db="EMBL/GenBank/DDBJ databases">
        <authorList>
            <person name="Brinkac L.M."/>
            <person name="Daugherty S."/>
            <person name="Dodson R.J."/>
            <person name="Madupu R."/>
            <person name="Brown J.L."/>
            <person name="Bruce D."/>
            <person name="Detter C."/>
            <person name="Munk C."/>
            <person name="Smith L.A."/>
            <person name="Smith T.J."/>
            <person name="White O."/>
            <person name="Brettin T.S."/>
        </authorList>
    </citation>
    <scope>NUCLEOTIDE SEQUENCE [LARGE SCALE GENOMIC DNA]</scope>
    <source>
        <strain evidence="2">Langeland / NCTC 10281 / Type F</strain>
    </source>
</reference>
<name>A7GFX8_CLOBL</name>
<organism evidence="1 2">
    <name type="scientific">Clostridium botulinum (strain Langeland / NCTC 10281 / Type F)</name>
    <dbReference type="NCBI Taxonomy" id="441772"/>
    <lineage>
        <taxon>Bacteria</taxon>
        <taxon>Bacillati</taxon>
        <taxon>Bacillota</taxon>
        <taxon>Clostridia</taxon>
        <taxon>Eubacteriales</taxon>
        <taxon>Clostridiaceae</taxon>
        <taxon>Clostridium</taxon>
    </lineage>
</organism>
<dbReference type="RefSeq" id="WP_012100355.1">
    <property type="nucleotide sequence ID" value="NC_009699.1"/>
</dbReference>
<dbReference type="KEGG" id="cbf:CLI_2446"/>
<sequence length="47" mass="5318">MDIDDIEVEVIMGENTSKIFTEALLKLYDNNAAKVLGSDLNEFKKNK</sequence>
<proteinExistence type="predicted"/>
<dbReference type="HOGENOM" id="CLU_3151108_0_0_9"/>
<protein>
    <submittedName>
        <fullName evidence="1">Uncharacterized protein</fullName>
    </submittedName>
</protein>
<gene>
    <name evidence="1" type="ordered locus">CLI_2446</name>
</gene>
<accession>A7GFX8</accession>